<name>A9V6V3_MONBE</name>
<dbReference type="GO" id="GO:0005737">
    <property type="term" value="C:cytoplasm"/>
    <property type="evidence" value="ECO:0000318"/>
    <property type="project" value="GO_Central"/>
</dbReference>
<evidence type="ECO:0000313" key="4">
    <source>
        <dbReference type="EMBL" id="EDQ86608.1"/>
    </source>
</evidence>
<dbReference type="InParanoid" id="A9V6V3"/>
<dbReference type="PANTHER" id="PTHR12967">
    <property type="entry name" value="PROTEIN SHQ1 HOMOLOG"/>
    <property type="match status" value="1"/>
</dbReference>
<dbReference type="OMA" id="HNIESAW"/>
<dbReference type="InterPro" id="IPR048696">
    <property type="entry name" value="SHQ1-like_CS"/>
</dbReference>
<keyword evidence="5" id="KW-1185">Reference proteome</keyword>
<dbReference type="PANTHER" id="PTHR12967:SF0">
    <property type="entry name" value="PROTEIN SHQ1 HOMOLOG"/>
    <property type="match status" value="1"/>
</dbReference>
<evidence type="ECO:0000256" key="1">
    <source>
        <dbReference type="ARBA" id="ARBA00005607"/>
    </source>
</evidence>
<dbReference type="InterPro" id="IPR007009">
    <property type="entry name" value="Shq1_C"/>
</dbReference>
<proteinExistence type="inferred from homology"/>
<feature type="compositionally biased region" description="Acidic residues" evidence="2">
    <location>
        <begin position="492"/>
        <end position="515"/>
    </location>
</feature>
<accession>A9V6V3</accession>
<feature type="compositionally biased region" description="Low complexity" evidence="2">
    <location>
        <begin position="471"/>
        <end position="491"/>
    </location>
</feature>
<comment type="similarity">
    <text evidence="1">Belongs to the SHQ1 family.</text>
</comment>
<reference evidence="4 5" key="1">
    <citation type="journal article" date="2008" name="Nature">
        <title>The genome of the choanoflagellate Monosiga brevicollis and the origin of metazoans.</title>
        <authorList>
            <consortium name="JGI Sequencing"/>
            <person name="King N."/>
            <person name="Westbrook M.J."/>
            <person name="Young S.L."/>
            <person name="Kuo A."/>
            <person name="Abedin M."/>
            <person name="Chapman J."/>
            <person name="Fairclough S."/>
            <person name="Hellsten U."/>
            <person name="Isogai Y."/>
            <person name="Letunic I."/>
            <person name="Marr M."/>
            <person name="Pincus D."/>
            <person name="Putnam N."/>
            <person name="Rokas A."/>
            <person name="Wright K.J."/>
            <person name="Zuzow R."/>
            <person name="Dirks W."/>
            <person name="Good M."/>
            <person name="Goodstein D."/>
            <person name="Lemons D."/>
            <person name="Li W."/>
            <person name="Lyons J.B."/>
            <person name="Morris A."/>
            <person name="Nichols S."/>
            <person name="Richter D.J."/>
            <person name="Salamov A."/>
            <person name="Bork P."/>
            <person name="Lim W.A."/>
            <person name="Manning G."/>
            <person name="Miller W.T."/>
            <person name="McGinnis W."/>
            <person name="Shapiro H."/>
            <person name="Tjian R."/>
            <person name="Grigoriev I.V."/>
            <person name="Rokhsar D."/>
        </authorList>
    </citation>
    <scope>NUCLEOTIDE SEQUENCE [LARGE SCALE GENOMIC DNA]</scope>
    <source>
        <strain evidence="5">MX1 / ATCC 50154</strain>
    </source>
</reference>
<dbReference type="InterPro" id="IPR008978">
    <property type="entry name" value="HSP20-like_chaperone"/>
</dbReference>
<sequence>MLTPEFELQQDDGHVLLTIRAPYVKANDVDWLIDGNVFRFHIKPYFLRLCFQQSLANSGLEQVAYDINTGHFTFKLPKETPGEHFEGLDLHNLLLRSTQASAQAAATATRPSIEVLSSTPAAADLEAAGAEPGAAPEEGGEDDGFDWEVEQELASTLGNIHVGHRDGYGFDAKHTDVVGRLQANGFPELTRLADPENVDNDQRAQLRVDAEEADFDEDYYWAECEDFYQLIVPLLRAPGPHAEYVAQCARRHTDARSHTCYAVACAGPRCYSSACRAVHLKKGTPAPLPKAYRVRLEGLPKRELLPTNTAPTLLVNILDLLLTYCYEYRIWGGDLTPESVRTMAQLSSTLSHLQLFTHAKDVLQAFGRRALCYPLRRHWVLVVATFRDVQTLFAAGKRALVMVLLDMKALFDKDEVFYPFVDLFLVDAILWLLQHCPERAVATLAEFLASVPLSPPQFRDLPDVSQFELPAAESESGESESNSGSDSGSDGSESDDEGDDASATDSDDVSAGEAI</sequence>
<evidence type="ECO:0000313" key="5">
    <source>
        <dbReference type="Proteomes" id="UP000001357"/>
    </source>
</evidence>
<dbReference type="Pfam" id="PF04925">
    <property type="entry name" value="SHQ1"/>
    <property type="match status" value="1"/>
</dbReference>
<evidence type="ECO:0000259" key="3">
    <source>
        <dbReference type="PROSITE" id="PS51203"/>
    </source>
</evidence>
<feature type="region of interest" description="Disordered" evidence="2">
    <location>
        <begin position="469"/>
        <end position="515"/>
    </location>
</feature>
<dbReference type="PROSITE" id="PS51203">
    <property type="entry name" value="CS"/>
    <property type="match status" value="1"/>
</dbReference>
<dbReference type="GO" id="GO:0000493">
    <property type="term" value="P:box H/ACA snoRNP assembly"/>
    <property type="evidence" value="ECO:0000318"/>
    <property type="project" value="GO_Central"/>
</dbReference>
<dbReference type="Gene3D" id="2.60.40.790">
    <property type="match status" value="1"/>
</dbReference>
<dbReference type="Pfam" id="PF21413">
    <property type="entry name" value="SHQ1-like_CS"/>
    <property type="match status" value="1"/>
</dbReference>
<dbReference type="FunCoup" id="A9V6V3">
    <property type="interactions" value="1168"/>
</dbReference>
<dbReference type="RefSeq" id="XP_001748444.1">
    <property type="nucleotide sequence ID" value="XM_001748392.1"/>
</dbReference>
<organism evidence="4 5">
    <name type="scientific">Monosiga brevicollis</name>
    <name type="common">Choanoflagellate</name>
    <dbReference type="NCBI Taxonomy" id="81824"/>
    <lineage>
        <taxon>Eukaryota</taxon>
        <taxon>Choanoflagellata</taxon>
        <taxon>Craspedida</taxon>
        <taxon>Salpingoecidae</taxon>
        <taxon>Monosiga</taxon>
    </lineage>
</organism>
<dbReference type="GO" id="GO:0051082">
    <property type="term" value="F:unfolded protein binding"/>
    <property type="evidence" value="ECO:0000318"/>
    <property type="project" value="GO_Central"/>
</dbReference>
<dbReference type="GO" id="GO:0005654">
    <property type="term" value="C:nucleoplasm"/>
    <property type="evidence" value="ECO:0000318"/>
    <property type="project" value="GO_Central"/>
</dbReference>
<dbReference type="EMBL" id="CH991564">
    <property type="protein sequence ID" value="EDQ86608.1"/>
    <property type="molecule type" value="Genomic_DNA"/>
</dbReference>
<dbReference type="eggNOG" id="KOG3247">
    <property type="taxonomic scope" value="Eukaryota"/>
</dbReference>
<dbReference type="GeneID" id="5893838"/>
<dbReference type="STRING" id="81824.A9V6V3"/>
<feature type="domain" description="CS" evidence="3">
    <location>
        <begin position="1"/>
        <end position="89"/>
    </location>
</feature>
<dbReference type="InterPro" id="IPR039742">
    <property type="entry name" value="Shq1"/>
</dbReference>
<dbReference type="AlphaFoldDB" id="A9V6V3"/>
<gene>
    <name evidence="4" type="ORF">MONBRDRAFT_38299</name>
</gene>
<dbReference type="Proteomes" id="UP000001357">
    <property type="component" value="Unassembled WGS sequence"/>
</dbReference>
<dbReference type="KEGG" id="mbr:MONBRDRAFT_38299"/>
<protein>
    <recommendedName>
        <fullName evidence="3">CS domain-containing protein</fullName>
    </recommendedName>
</protein>
<evidence type="ECO:0000256" key="2">
    <source>
        <dbReference type="SAM" id="MobiDB-lite"/>
    </source>
</evidence>
<dbReference type="InterPro" id="IPR007052">
    <property type="entry name" value="CS_dom"/>
</dbReference>